<evidence type="ECO:0000313" key="1">
    <source>
        <dbReference type="EMBL" id="KAK1125216.1"/>
    </source>
</evidence>
<sequence length="175" mass="19835">MEALGSGTKSHYFNKQLGPKNIDVCEIEREVYEHLIPSRYIDSSRTEFVKIGNSRWSYSTIGFCCQKIDLAGTGFLAKYGSRYTHYPATLGCSRSYWEVRLSSKEKRMPGIPRPRLASTAFNEASAPVPRISVVFRLLIVIVITVPVAVIDDPTILQIPPRQFRNTILTRLRILV</sequence>
<dbReference type="AlphaFoldDB" id="A0AA40FTS4"/>
<gene>
    <name evidence="1" type="ORF">K0M31_005589</name>
</gene>
<protein>
    <submittedName>
        <fullName evidence="1">Uncharacterized protein</fullName>
    </submittedName>
</protein>
<reference evidence="1" key="1">
    <citation type="submission" date="2021-10" db="EMBL/GenBank/DDBJ databases">
        <title>Melipona bicolor Genome sequencing and assembly.</title>
        <authorList>
            <person name="Araujo N.S."/>
            <person name="Arias M.C."/>
        </authorList>
    </citation>
    <scope>NUCLEOTIDE SEQUENCE</scope>
    <source>
        <strain evidence="1">USP_2M_L1-L4_2017</strain>
        <tissue evidence="1">Whole body</tissue>
    </source>
</reference>
<dbReference type="EMBL" id="JAHYIQ010000016">
    <property type="protein sequence ID" value="KAK1125216.1"/>
    <property type="molecule type" value="Genomic_DNA"/>
</dbReference>
<evidence type="ECO:0000313" key="2">
    <source>
        <dbReference type="Proteomes" id="UP001177670"/>
    </source>
</evidence>
<comment type="caution">
    <text evidence="1">The sequence shown here is derived from an EMBL/GenBank/DDBJ whole genome shotgun (WGS) entry which is preliminary data.</text>
</comment>
<organism evidence="1 2">
    <name type="scientific">Melipona bicolor</name>
    <dbReference type="NCBI Taxonomy" id="60889"/>
    <lineage>
        <taxon>Eukaryota</taxon>
        <taxon>Metazoa</taxon>
        <taxon>Ecdysozoa</taxon>
        <taxon>Arthropoda</taxon>
        <taxon>Hexapoda</taxon>
        <taxon>Insecta</taxon>
        <taxon>Pterygota</taxon>
        <taxon>Neoptera</taxon>
        <taxon>Endopterygota</taxon>
        <taxon>Hymenoptera</taxon>
        <taxon>Apocrita</taxon>
        <taxon>Aculeata</taxon>
        <taxon>Apoidea</taxon>
        <taxon>Anthophila</taxon>
        <taxon>Apidae</taxon>
        <taxon>Melipona</taxon>
    </lineage>
</organism>
<proteinExistence type="predicted"/>
<accession>A0AA40FTS4</accession>
<name>A0AA40FTS4_9HYME</name>
<dbReference type="Proteomes" id="UP001177670">
    <property type="component" value="Unassembled WGS sequence"/>
</dbReference>
<keyword evidence="2" id="KW-1185">Reference proteome</keyword>